<comment type="caution">
    <text evidence="1">The sequence shown here is derived from an EMBL/GenBank/DDBJ whole genome shotgun (WGS) entry which is preliminary data.</text>
</comment>
<accession>A0A835DUJ6</accession>
<protein>
    <submittedName>
        <fullName evidence="1">Uncharacterized protein</fullName>
    </submittedName>
</protein>
<evidence type="ECO:0000313" key="2">
    <source>
        <dbReference type="Proteomes" id="UP000636709"/>
    </source>
</evidence>
<organism evidence="1 2">
    <name type="scientific">Digitaria exilis</name>
    <dbReference type="NCBI Taxonomy" id="1010633"/>
    <lineage>
        <taxon>Eukaryota</taxon>
        <taxon>Viridiplantae</taxon>
        <taxon>Streptophyta</taxon>
        <taxon>Embryophyta</taxon>
        <taxon>Tracheophyta</taxon>
        <taxon>Spermatophyta</taxon>
        <taxon>Magnoliopsida</taxon>
        <taxon>Liliopsida</taxon>
        <taxon>Poales</taxon>
        <taxon>Poaceae</taxon>
        <taxon>PACMAD clade</taxon>
        <taxon>Panicoideae</taxon>
        <taxon>Panicodae</taxon>
        <taxon>Paniceae</taxon>
        <taxon>Anthephorinae</taxon>
        <taxon>Digitaria</taxon>
    </lineage>
</organism>
<name>A0A835DUJ6_9POAL</name>
<gene>
    <name evidence="1" type="ORF">HU200_064401</name>
</gene>
<dbReference type="EMBL" id="JACEFO010002781">
    <property type="protein sequence ID" value="KAF8649206.1"/>
    <property type="molecule type" value="Genomic_DNA"/>
</dbReference>
<evidence type="ECO:0000313" key="1">
    <source>
        <dbReference type="EMBL" id="KAF8649206.1"/>
    </source>
</evidence>
<dbReference type="AlphaFoldDB" id="A0A835DUJ6"/>
<dbReference type="Proteomes" id="UP000636709">
    <property type="component" value="Unassembled WGS sequence"/>
</dbReference>
<proteinExistence type="predicted"/>
<sequence length="86" mass="9640">MAWAMDGRKLWSGLAHQLVTSMCSIYRSSNTPPNHPSMASRMVFQSYMRWTRFTSVVVDASFFGCPCPVLVGRPLQAISRSTTPKL</sequence>
<reference evidence="1" key="1">
    <citation type="submission" date="2020-07" db="EMBL/GenBank/DDBJ databases">
        <title>Genome sequence and genetic diversity analysis of an under-domesticated orphan crop, white fonio (Digitaria exilis).</title>
        <authorList>
            <person name="Bennetzen J.L."/>
            <person name="Chen S."/>
            <person name="Ma X."/>
            <person name="Wang X."/>
            <person name="Yssel A.E.J."/>
            <person name="Chaluvadi S.R."/>
            <person name="Johnson M."/>
            <person name="Gangashetty P."/>
            <person name="Hamidou F."/>
            <person name="Sanogo M.D."/>
            <person name="Zwaenepoel A."/>
            <person name="Wallace J."/>
            <person name="Van De Peer Y."/>
            <person name="Van Deynze A."/>
        </authorList>
    </citation>
    <scope>NUCLEOTIDE SEQUENCE</scope>
    <source>
        <tissue evidence="1">Leaves</tissue>
    </source>
</reference>
<keyword evidence="2" id="KW-1185">Reference proteome</keyword>